<dbReference type="Pfam" id="PF14032">
    <property type="entry name" value="PknH_C"/>
    <property type="match status" value="1"/>
</dbReference>
<dbReference type="EMBL" id="CP015597">
    <property type="protein sequence ID" value="ANE83458.1"/>
    <property type="molecule type" value="Genomic_DNA"/>
</dbReference>
<evidence type="ECO:0000313" key="3">
    <source>
        <dbReference type="Proteomes" id="UP000077143"/>
    </source>
</evidence>
<proteinExistence type="predicted"/>
<evidence type="ECO:0000313" key="2">
    <source>
        <dbReference type="EMBL" id="ANE83458.1"/>
    </source>
</evidence>
<accession>A0A172UWW0</accession>
<dbReference type="InterPro" id="IPR038232">
    <property type="entry name" value="PknH-like_Extracell_sf"/>
</dbReference>
<dbReference type="RefSeq" id="WP_068004268.1">
    <property type="nucleotide sequence ID" value="NZ_CP015597.1"/>
</dbReference>
<dbReference type="InterPro" id="IPR026954">
    <property type="entry name" value="PknH-like_Extracell"/>
</dbReference>
<evidence type="ECO:0000259" key="1">
    <source>
        <dbReference type="Pfam" id="PF14032"/>
    </source>
</evidence>
<sequence>MNATATQNTIRGRSKVVRHTRTGARGPVVRLATASVLAGLAVTAAAGTAAAAPAAPLPAFTDGSAGLAELLLSGREAANVLGSDRLTEQRTAYRLGNTSGSIQPSICVPAAKPAQAIAYVTAEPVEVAVKVLTDGGNSEQGLVEAVVELPSKPDALAQMKAIADNWADCGGLTLTQQSQSSEDSFQWKLGKPMINKERSIVTLSQTALDGSGITCERAIGAHRAILVDVLACTHGDATGQGLAAVKAIGAKADTSPV</sequence>
<dbReference type="OrthoDB" id="4737208at2"/>
<feature type="domain" description="PknH-like extracellular" evidence="1">
    <location>
        <begin position="65"/>
        <end position="250"/>
    </location>
</feature>
<dbReference type="Gene3D" id="3.40.1000.70">
    <property type="entry name" value="PknH-like extracellular domain"/>
    <property type="match status" value="1"/>
</dbReference>
<dbReference type="Proteomes" id="UP000077143">
    <property type="component" value="Plasmid pMYC1"/>
</dbReference>
<keyword evidence="3" id="KW-1185">Reference proteome</keyword>
<geneLocation type="plasmid" evidence="3">
    <name>pmyc1</name>
</geneLocation>
<dbReference type="AlphaFoldDB" id="A0A172UWW0"/>
<reference evidence="2 3" key="1">
    <citation type="submission" date="2016-05" db="EMBL/GenBank/DDBJ databases">
        <title>Complete genome sequence of a phthalic acid esters degrading Mycobacterium sp. YC-RL4.</title>
        <authorList>
            <person name="Ren L."/>
            <person name="Fan S."/>
            <person name="Ruth N."/>
            <person name="Jia Y."/>
            <person name="Wang J."/>
            <person name="Qiao C."/>
        </authorList>
    </citation>
    <scope>NUCLEOTIDE SEQUENCE [LARGE SCALE GENOMIC DNA]</scope>
    <source>
        <strain evidence="2 3">YC-RL4</strain>
        <plasmid evidence="3">pmyc1</plasmid>
    </source>
</reference>
<dbReference type="KEGG" id="madi:A7U43_28520"/>
<gene>
    <name evidence="2" type="ORF">A7U43_28520</name>
</gene>
<organism evidence="2 3">
    <name type="scientific">Mycobacterium adipatum</name>
    <dbReference type="NCBI Taxonomy" id="1682113"/>
    <lineage>
        <taxon>Bacteria</taxon>
        <taxon>Bacillati</taxon>
        <taxon>Actinomycetota</taxon>
        <taxon>Actinomycetes</taxon>
        <taxon>Mycobacteriales</taxon>
        <taxon>Mycobacteriaceae</taxon>
        <taxon>Mycobacterium</taxon>
    </lineage>
</organism>
<protein>
    <recommendedName>
        <fullName evidence="1">PknH-like extracellular domain-containing protein</fullName>
    </recommendedName>
</protein>
<name>A0A172UWW0_9MYCO</name>
<keyword evidence="2" id="KW-0614">Plasmid</keyword>